<dbReference type="InterPro" id="IPR050380">
    <property type="entry name" value="Immune_Resp_Modulators"/>
</dbReference>
<dbReference type="InterPro" id="IPR003597">
    <property type="entry name" value="Ig_C1-set"/>
</dbReference>
<keyword evidence="2" id="KW-1133">Transmembrane helix</keyword>
<evidence type="ECO:0000313" key="4">
    <source>
        <dbReference type="Ensembl" id="ENSSTUP00000042168.1"/>
    </source>
</evidence>
<dbReference type="Proteomes" id="UP000472277">
    <property type="component" value="Chromosome 37"/>
</dbReference>
<dbReference type="InterPro" id="IPR007110">
    <property type="entry name" value="Ig-like_dom"/>
</dbReference>
<dbReference type="SMART" id="SM00407">
    <property type="entry name" value="IGc1"/>
    <property type="match status" value="1"/>
</dbReference>
<name>A0A673Z630_SALTR</name>
<dbReference type="SMART" id="SM00409">
    <property type="entry name" value="IG"/>
    <property type="match status" value="1"/>
</dbReference>
<dbReference type="Pfam" id="PF07654">
    <property type="entry name" value="C1-set"/>
    <property type="match status" value="1"/>
</dbReference>
<dbReference type="InParanoid" id="A0A673Z630"/>
<evidence type="ECO:0000256" key="2">
    <source>
        <dbReference type="SAM" id="Phobius"/>
    </source>
</evidence>
<dbReference type="InterPro" id="IPR036179">
    <property type="entry name" value="Ig-like_dom_sf"/>
</dbReference>
<dbReference type="GeneTree" id="ENSGT00940000160453"/>
<dbReference type="AlphaFoldDB" id="A0A673Z630"/>
<sequence length="344" mass="38051">NRHMRRVLYVVYSIQKQGNVDYNVFTSASLYWGGLNLTLVLQALPLDQSDHPAFIQSKLELPLSQSGTFLTMVFLVFSRSESHSAPLGGVAFLDCGFRQQAPPPGQKLGLEWRHRGSWRKVLDIRAGQTEAEEGSVHVEREGSSVDAALLVGQGNASLTLARLKVSDERTYICTVSTGLPGPAGHTATQPPRVSLSEEKLVFREELPQKLSCHCKNYYPLDVQMEWLSVSSTDSEPSVLSDQVSLSSHRQHSDRTMSIFSHLTLHPSAFPPGTTATCRVTHPALDTPLSLSLTVETPEPDSYWMVLGFLVITVLFFYQVMGKFPMLPMDLLVFLTIVCSKTTVA</sequence>
<evidence type="ECO:0000259" key="3">
    <source>
        <dbReference type="PROSITE" id="PS50835"/>
    </source>
</evidence>
<evidence type="ECO:0000256" key="1">
    <source>
        <dbReference type="ARBA" id="ARBA00023319"/>
    </source>
</evidence>
<dbReference type="OMA" id="IVCSKTT"/>
<dbReference type="PANTHER" id="PTHR23411">
    <property type="entry name" value="TAPASIN"/>
    <property type="match status" value="1"/>
</dbReference>
<reference evidence="4" key="1">
    <citation type="submission" date="2025-08" db="UniProtKB">
        <authorList>
            <consortium name="Ensembl"/>
        </authorList>
    </citation>
    <scope>IDENTIFICATION</scope>
</reference>
<accession>A0A673Z630</accession>
<protein>
    <submittedName>
        <fullName evidence="4">TAP binding protein like</fullName>
    </submittedName>
</protein>
<keyword evidence="1" id="KW-0393">Immunoglobulin domain</keyword>
<dbReference type="SUPFAM" id="SSF48726">
    <property type="entry name" value="Immunoglobulin"/>
    <property type="match status" value="2"/>
</dbReference>
<feature type="transmembrane region" description="Helical" evidence="2">
    <location>
        <begin position="301"/>
        <end position="320"/>
    </location>
</feature>
<dbReference type="InterPro" id="IPR003599">
    <property type="entry name" value="Ig_sub"/>
</dbReference>
<dbReference type="Ensembl" id="ENSSTUT00000044040.1">
    <property type="protein sequence ID" value="ENSSTUP00000042168.1"/>
    <property type="gene ID" value="ENSSTUG00000017821.1"/>
</dbReference>
<proteinExistence type="predicted"/>
<dbReference type="PROSITE" id="PS50835">
    <property type="entry name" value="IG_LIKE"/>
    <property type="match status" value="1"/>
</dbReference>
<reference evidence="4" key="2">
    <citation type="submission" date="2025-09" db="UniProtKB">
        <authorList>
            <consortium name="Ensembl"/>
        </authorList>
    </citation>
    <scope>IDENTIFICATION</scope>
</reference>
<dbReference type="Gene3D" id="2.60.40.10">
    <property type="entry name" value="Immunoglobulins"/>
    <property type="match status" value="2"/>
</dbReference>
<dbReference type="InterPro" id="IPR013783">
    <property type="entry name" value="Ig-like_fold"/>
</dbReference>
<keyword evidence="2" id="KW-0812">Transmembrane</keyword>
<keyword evidence="5" id="KW-1185">Reference proteome</keyword>
<organism evidence="4 5">
    <name type="scientific">Salmo trutta</name>
    <name type="common">Brown trout</name>
    <dbReference type="NCBI Taxonomy" id="8032"/>
    <lineage>
        <taxon>Eukaryota</taxon>
        <taxon>Metazoa</taxon>
        <taxon>Chordata</taxon>
        <taxon>Craniata</taxon>
        <taxon>Vertebrata</taxon>
        <taxon>Euteleostomi</taxon>
        <taxon>Actinopterygii</taxon>
        <taxon>Neopterygii</taxon>
        <taxon>Teleostei</taxon>
        <taxon>Protacanthopterygii</taxon>
        <taxon>Salmoniformes</taxon>
        <taxon>Salmonidae</taxon>
        <taxon>Salmoninae</taxon>
        <taxon>Salmo</taxon>
    </lineage>
</organism>
<keyword evidence="2" id="KW-0472">Membrane</keyword>
<dbReference type="CDD" id="cd05771">
    <property type="entry name" value="IgC1_Tapasin_R"/>
    <property type="match status" value="1"/>
</dbReference>
<evidence type="ECO:0000313" key="5">
    <source>
        <dbReference type="Proteomes" id="UP000472277"/>
    </source>
</evidence>
<feature type="domain" description="Ig-like" evidence="3">
    <location>
        <begin position="52"/>
        <end position="194"/>
    </location>
</feature>